<proteinExistence type="inferred from homology"/>
<protein>
    <recommendedName>
        <fullName evidence="7">UDP-N-acetylmuramoyl-L-alanyl-D-glutamate--2,6-diaminopimelate ligase</fullName>
        <ecNumber evidence="7">6.3.2.13</ecNumber>
    </recommendedName>
    <alternativeName>
        <fullName evidence="7">Meso-A2pm-adding enzyme</fullName>
    </alternativeName>
    <alternativeName>
        <fullName evidence="7">Meso-diaminopimelate-adding enzyme</fullName>
    </alternativeName>
    <alternativeName>
        <fullName evidence="7">UDP-MurNAc-L-Ala-D-Glu:meso-diaminopimelate ligase</fullName>
    </alternativeName>
    <alternativeName>
        <fullName evidence="7">UDP-MurNAc-tripeptide synthetase</fullName>
    </alternativeName>
    <alternativeName>
        <fullName evidence="7">UDP-N-acetylmuramyl-tripeptide synthetase</fullName>
    </alternativeName>
</protein>
<evidence type="ECO:0000259" key="10">
    <source>
        <dbReference type="Pfam" id="PF02875"/>
    </source>
</evidence>
<keyword evidence="13" id="KW-1185">Reference proteome</keyword>
<evidence type="ECO:0000256" key="4">
    <source>
        <dbReference type="ARBA" id="ARBA00022984"/>
    </source>
</evidence>
<keyword evidence="7" id="KW-0460">Magnesium</keyword>
<comment type="pathway">
    <text evidence="7 8">Cell wall biogenesis; peptidoglycan biosynthesis.</text>
</comment>
<feature type="domain" description="Mur ligase C-terminal" evidence="10">
    <location>
        <begin position="314"/>
        <end position="437"/>
    </location>
</feature>
<dbReference type="InterPro" id="IPR036565">
    <property type="entry name" value="Mur-like_cat_sf"/>
</dbReference>
<evidence type="ECO:0000313" key="12">
    <source>
        <dbReference type="EMBL" id="KIE05023.1"/>
    </source>
</evidence>
<dbReference type="GO" id="GO:0005524">
    <property type="term" value="F:ATP binding"/>
    <property type="evidence" value="ECO:0007669"/>
    <property type="project" value="UniProtKB-UniRule"/>
</dbReference>
<evidence type="ECO:0000256" key="1">
    <source>
        <dbReference type="ARBA" id="ARBA00005898"/>
    </source>
</evidence>
<dbReference type="SUPFAM" id="SSF63418">
    <property type="entry name" value="MurE/MurF N-terminal domain"/>
    <property type="match status" value="1"/>
</dbReference>
<evidence type="ECO:0000313" key="13">
    <source>
        <dbReference type="Proteomes" id="UP000031258"/>
    </source>
</evidence>
<evidence type="ECO:0000256" key="3">
    <source>
        <dbReference type="ARBA" id="ARBA00022960"/>
    </source>
</evidence>
<comment type="subcellular location">
    <subcellularLocation>
        <location evidence="7 8">Cytoplasm</location>
    </subcellularLocation>
</comment>
<comment type="caution">
    <text evidence="7">Lacks conserved residue(s) required for the propagation of feature annotation.</text>
</comment>
<keyword evidence="7" id="KW-0963">Cytoplasm</keyword>
<comment type="function">
    <text evidence="7">Catalyzes the addition of meso-diaminopimelic acid to the nucleotide precursor UDP-N-acetylmuramoyl-L-alanyl-D-glutamate (UMAG) in the biosynthesis of bacterial cell-wall peptidoglycan.</text>
</comment>
<dbReference type="GO" id="GO:0000287">
    <property type="term" value="F:magnesium ion binding"/>
    <property type="evidence" value="ECO:0007669"/>
    <property type="project" value="UniProtKB-UniRule"/>
</dbReference>
<feature type="domain" description="Mur ligase central" evidence="11">
    <location>
        <begin position="92"/>
        <end position="291"/>
    </location>
</feature>
<dbReference type="Pfam" id="PF01225">
    <property type="entry name" value="Mur_ligase"/>
    <property type="match status" value="1"/>
</dbReference>
<dbReference type="GO" id="GO:0008765">
    <property type="term" value="F:UDP-N-acetylmuramoylalanyl-D-glutamate-2,6-diaminopimelate ligase activity"/>
    <property type="evidence" value="ECO:0007669"/>
    <property type="project" value="UniProtKB-UniRule"/>
</dbReference>
<evidence type="ECO:0000256" key="8">
    <source>
        <dbReference type="RuleBase" id="RU004135"/>
    </source>
</evidence>
<dbReference type="NCBIfam" id="NF001124">
    <property type="entry name" value="PRK00139.1-2"/>
    <property type="match status" value="1"/>
</dbReference>
<dbReference type="STRING" id="86105.NF27_EY01190"/>
<dbReference type="PATRIC" id="fig|86105.3.peg.1188"/>
<dbReference type="InterPro" id="IPR036615">
    <property type="entry name" value="Mur_ligase_C_dom_sf"/>
</dbReference>
<feature type="binding site" evidence="7">
    <location>
        <position position="439"/>
    </location>
    <ligand>
        <name>meso-2,6-diaminopimelate</name>
        <dbReference type="ChEBI" id="CHEBI:57791"/>
    </ligand>
</feature>
<dbReference type="InterPro" id="IPR004101">
    <property type="entry name" value="Mur_ligase_C"/>
</dbReference>
<feature type="binding site" evidence="7">
    <location>
        <position position="14"/>
    </location>
    <ligand>
        <name>UDP-N-acetyl-alpha-D-muramoyl-L-alanyl-D-glutamate</name>
        <dbReference type="ChEBI" id="CHEBI:83900"/>
    </ligand>
</feature>
<keyword evidence="7" id="KW-0067">ATP-binding</keyword>
<feature type="short sequence motif" description="Meso-diaminopimelate recognition motif" evidence="7">
    <location>
        <begin position="387"/>
        <end position="390"/>
    </location>
</feature>
<dbReference type="GO" id="GO:0009252">
    <property type="term" value="P:peptidoglycan biosynthetic process"/>
    <property type="evidence" value="ECO:0007669"/>
    <property type="project" value="UniProtKB-UniRule"/>
</dbReference>
<dbReference type="GO" id="GO:0051301">
    <property type="term" value="P:cell division"/>
    <property type="evidence" value="ECO:0007669"/>
    <property type="project" value="UniProtKB-KW"/>
</dbReference>
<evidence type="ECO:0000259" key="9">
    <source>
        <dbReference type="Pfam" id="PF01225"/>
    </source>
</evidence>
<feature type="binding site" evidence="7">
    <location>
        <position position="165"/>
    </location>
    <ligand>
        <name>UDP-N-acetyl-alpha-D-muramoyl-L-alanyl-D-glutamate</name>
        <dbReference type="ChEBI" id="CHEBI:83900"/>
    </ligand>
</feature>
<dbReference type="InterPro" id="IPR013221">
    <property type="entry name" value="Mur_ligase_cen"/>
</dbReference>
<sequence length="467" mass="51534">MTDLSRATGIAFDSRIVEKGNIYVAIRGEKFNGEDFIDEAIEKGATQIIVASSSKITQKPGVTYHFVENPRKELAIIAAKFYLHQPKNIVGVGGTSGKTSTVGFYRQMAEHVGIRTASIGTLGVISNELEYDSLGTMTSPDPVKLHSVLKDLVRENITHTAIEVSSHGLDQYRLDGVAFKAGGFTNFTQDHLDYHKTLEAYLTAKLRLFSELLPVGSIAVLNKDIKEFDSLLSICRARNIQVISYGAKDTDITFSQNNESLNIAVFGEKFETKFPLNAEFQKYNLACALGLIAASDINIKDAVSAIPSLLPAVGRLEKVGEYRGAQIFIDYAHKPDALEKVLISARKFTSRKLHILFGCGGDRDQSKRPIMGEIASRLADQVIVTDDNPRNEDAKQIRKEVLSGTQGALEIEGRRAAIRLAIYNLKEGDTLIVAGKGHEDYQIIGDVKYRFSDFEEVKKISEAPREE</sequence>
<feature type="binding site" evidence="7">
    <location>
        <position position="171"/>
    </location>
    <ligand>
        <name>UDP-N-acetyl-alpha-D-muramoyl-L-alanyl-D-glutamate</name>
        <dbReference type="ChEBI" id="CHEBI:83900"/>
    </ligand>
</feature>
<dbReference type="Gene3D" id="3.40.1190.10">
    <property type="entry name" value="Mur-like, catalytic domain"/>
    <property type="match status" value="1"/>
</dbReference>
<organism evidence="12 13">
    <name type="scientific">Candidatus Jidaibacter acanthamoebae</name>
    <dbReference type="NCBI Taxonomy" id="86105"/>
    <lineage>
        <taxon>Bacteria</taxon>
        <taxon>Pseudomonadati</taxon>
        <taxon>Pseudomonadota</taxon>
        <taxon>Alphaproteobacteria</taxon>
        <taxon>Rickettsiales</taxon>
        <taxon>Candidatus Midichloriaceae</taxon>
        <taxon>Candidatus Jidaibacter</taxon>
    </lineage>
</organism>
<comment type="similarity">
    <text evidence="1 7">Belongs to the MurCDEF family. MurE subfamily.</text>
</comment>
<gene>
    <name evidence="12" type="primary">murE_2</name>
    <name evidence="7" type="synonym">murE</name>
    <name evidence="12" type="ORF">NF27_EY01190</name>
</gene>
<feature type="binding site" evidence="7">
    <location>
        <begin position="387"/>
        <end position="390"/>
    </location>
    <ligand>
        <name>meso-2,6-diaminopimelate</name>
        <dbReference type="ChEBI" id="CHEBI:57791"/>
    </ligand>
</feature>
<name>A0A0C1QLS4_9RICK</name>
<feature type="binding site" evidence="7">
    <location>
        <position position="435"/>
    </location>
    <ligand>
        <name>meso-2,6-diaminopimelate</name>
        <dbReference type="ChEBI" id="CHEBI:57791"/>
    </ligand>
</feature>
<dbReference type="InterPro" id="IPR005761">
    <property type="entry name" value="UDP-N-AcMur-Glu-dNH2Pim_ligase"/>
</dbReference>
<keyword evidence="7" id="KW-0547">Nucleotide-binding</keyword>
<comment type="caution">
    <text evidence="12">The sequence shown here is derived from an EMBL/GenBank/DDBJ whole genome shotgun (WGS) entry which is preliminary data.</text>
</comment>
<dbReference type="EC" id="6.3.2.13" evidence="7"/>
<keyword evidence="6 7" id="KW-0961">Cell wall biogenesis/degradation</keyword>
<comment type="cofactor">
    <cofactor evidence="7">
        <name>Mg(2+)</name>
        <dbReference type="ChEBI" id="CHEBI:18420"/>
    </cofactor>
</comment>
<feature type="binding site" evidence="7">
    <location>
        <position position="363"/>
    </location>
    <ligand>
        <name>meso-2,6-diaminopimelate</name>
        <dbReference type="ChEBI" id="CHEBI:57791"/>
    </ligand>
</feature>
<comment type="PTM">
    <text evidence="7">Carboxylation is probably crucial for Mg(2+) binding and, consequently, for the gamma-phosphate positioning of ATP.</text>
</comment>
<dbReference type="GO" id="GO:0071555">
    <property type="term" value="P:cell wall organization"/>
    <property type="evidence" value="ECO:0007669"/>
    <property type="project" value="UniProtKB-KW"/>
</dbReference>
<keyword evidence="5 7" id="KW-0131">Cell cycle</keyword>
<evidence type="ECO:0000256" key="7">
    <source>
        <dbReference type="HAMAP-Rule" id="MF_00208"/>
    </source>
</evidence>
<dbReference type="Gene3D" id="3.90.190.20">
    <property type="entry name" value="Mur ligase, C-terminal domain"/>
    <property type="match status" value="1"/>
</dbReference>
<dbReference type="NCBIfam" id="TIGR01085">
    <property type="entry name" value="murE"/>
    <property type="match status" value="1"/>
</dbReference>
<keyword evidence="3 7" id="KW-0133">Cell shape</keyword>
<dbReference type="AlphaFoldDB" id="A0A0C1QLS4"/>
<dbReference type="HAMAP" id="MF_00208">
    <property type="entry name" value="MurE"/>
    <property type="match status" value="1"/>
</dbReference>
<keyword evidence="2 7" id="KW-0132">Cell division</keyword>
<dbReference type="Pfam" id="PF02875">
    <property type="entry name" value="Mur_ligase_C"/>
    <property type="match status" value="1"/>
</dbReference>
<feature type="binding site" evidence="7">
    <location>
        <begin position="94"/>
        <end position="100"/>
    </location>
    <ligand>
        <name>ATP</name>
        <dbReference type="ChEBI" id="CHEBI:30616"/>
    </ligand>
</feature>
<dbReference type="InterPro" id="IPR000713">
    <property type="entry name" value="Mur_ligase_N"/>
</dbReference>
<evidence type="ECO:0000256" key="6">
    <source>
        <dbReference type="ARBA" id="ARBA00023316"/>
    </source>
</evidence>
<dbReference type="PANTHER" id="PTHR23135">
    <property type="entry name" value="MUR LIGASE FAMILY MEMBER"/>
    <property type="match status" value="1"/>
</dbReference>
<dbReference type="Proteomes" id="UP000031258">
    <property type="component" value="Unassembled WGS sequence"/>
</dbReference>
<comment type="catalytic activity">
    <reaction evidence="7">
        <text>UDP-N-acetyl-alpha-D-muramoyl-L-alanyl-D-glutamate + meso-2,6-diaminopimelate + ATP = UDP-N-acetyl-alpha-D-muramoyl-L-alanyl-gamma-D-glutamyl-meso-2,6-diaminopimelate + ADP + phosphate + H(+)</text>
        <dbReference type="Rhea" id="RHEA:23676"/>
        <dbReference type="ChEBI" id="CHEBI:15378"/>
        <dbReference type="ChEBI" id="CHEBI:30616"/>
        <dbReference type="ChEBI" id="CHEBI:43474"/>
        <dbReference type="ChEBI" id="CHEBI:57791"/>
        <dbReference type="ChEBI" id="CHEBI:83900"/>
        <dbReference type="ChEBI" id="CHEBI:83905"/>
        <dbReference type="ChEBI" id="CHEBI:456216"/>
        <dbReference type="EC" id="6.3.2.13"/>
    </reaction>
</comment>
<evidence type="ECO:0000259" key="11">
    <source>
        <dbReference type="Pfam" id="PF08245"/>
    </source>
</evidence>
<evidence type="ECO:0000256" key="5">
    <source>
        <dbReference type="ARBA" id="ARBA00023306"/>
    </source>
</evidence>
<feature type="domain" description="Mur ligase N-terminal catalytic" evidence="9">
    <location>
        <begin position="8"/>
        <end position="81"/>
    </location>
</feature>
<feature type="modified residue" description="N6-carboxylysine" evidence="7">
    <location>
        <position position="205"/>
    </location>
</feature>
<dbReference type="EMBL" id="JSWE01000124">
    <property type="protein sequence ID" value="KIE05023.1"/>
    <property type="molecule type" value="Genomic_DNA"/>
</dbReference>
<keyword evidence="4 7" id="KW-0573">Peptidoglycan synthesis</keyword>
<dbReference type="PANTHER" id="PTHR23135:SF4">
    <property type="entry name" value="UDP-N-ACETYLMURAMOYL-L-ALANYL-D-GLUTAMATE--2,6-DIAMINOPIMELATE LIGASE MURE HOMOLOG, CHLOROPLASTIC"/>
    <property type="match status" value="1"/>
</dbReference>
<dbReference type="UniPathway" id="UPA00219"/>
<dbReference type="GO" id="GO:0008360">
    <property type="term" value="P:regulation of cell shape"/>
    <property type="evidence" value="ECO:0007669"/>
    <property type="project" value="UniProtKB-KW"/>
</dbReference>
<reference evidence="12 13" key="1">
    <citation type="submission" date="2014-11" db="EMBL/GenBank/DDBJ databases">
        <title>A Rickettsiales Symbiont of Amoebae With Ancient Features.</title>
        <authorList>
            <person name="Schulz F."/>
            <person name="Martijn J."/>
            <person name="Wascher F."/>
            <person name="Kostanjsek R."/>
            <person name="Ettema T.J."/>
            <person name="Horn M."/>
        </authorList>
    </citation>
    <scope>NUCLEOTIDE SEQUENCE [LARGE SCALE GENOMIC DNA]</scope>
    <source>
        <strain evidence="12 13">UWC36</strain>
    </source>
</reference>
<evidence type="ECO:0000256" key="2">
    <source>
        <dbReference type="ARBA" id="ARBA00022618"/>
    </source>
</evidence>
<dbReference type="RefSeq" id="WP_053332636.1">
    <property type="nucleotide sequence ID" value="NZ_JSWE01000124.1"/>
</dbReference>
<keyword evidence="7 12" id="KW-0436">Ligase</keyword>
<dbReference type="SUPFAM" id="SSF53244">
    <property type="entry name" value="MurD-like peptide ligases, peptide-binding domain"/>
    <property type="match status" value="1"/>
</dbReference>
<dbReference type="NCBIfam" id="NF001126">
    <property type="entry name" value="PRK00139.1-4"/>
    <property type="match status" value="1"/>
</dbReference>
<dbReference type="InterPro" id="IPR035911">
    <property type="entry name" value="MurE/MurF_N"/>
</dbReference>
<dbReference type="SUPFAM" id="SSF53623">
    <property type="entry name" value="MurD-like peptide ligases, catalytic domain"/>
    <property type="match status" value="1"/>
</dbReference>
<dbReference type="GO" id="GO:0005737">
    <property type="term" value="C:cytoplasm"/>
    <property type="evidence" value="ECO:0007669"/>
    <property type="project" value="UniProtKB-SubCell"/>
</dbReference>
<accession>A0A0C1QLS4</accession>
<feature type="binding site" evidence="7">
    <location>
        <position position="173"/>
    </location>
    <ligand>
        <name>UDP-N-acetyl-alpha-D-muramoyl-L-alanyl-D-glutamate</name>
        <dbReference type="ChEBI" id="CHEBI:83900"/>
    </ligand>
</feature>
<dbReference type="Gene3D" id="3.40.1390.10">
    <property type="entry name" value="MurE/MurF, N-terminal domain"/>
    <property type="match status" value="1"/>
</dbReference>
<dbReference type="Pfam" id="PF08245">
    <property type="entry name" value="Mur_ligase_M"/>
    <property type="match status" value="1"/>
</dbReference>
<dbReference type="OrthoDB" id="9800958at2"/>